<gene>
    <name evidence="1" type="ORF">CPJ18_22130</name>
</gene>
<name>A0AAE5RTP0_9HYPH</name>
<organism evidence="1 2">
    <name type="scientific">Agrobacterium rosae</name>
    <dbReference type="NCBI Taxonomy" id="1972867"/>
    <lineage>
        <taxon>Bacteria</taxon>
        <taxon>Pseudomonadati</taxon>
        <taxon>Pseudomonadota</taxon>
        <taxon>Alphaproteobacteria</taxon>
        <taxon>Hyphomicrobiales</taxon>
        <taxon>Rhizobiaceae</taxon>
        <taxon>Rhizobium/Agrobacterium group</taxon>
        <taxon>Agrobacterium</taxon>
    </lineage>
</organism>
<dbReference type="GeneID" id="86882014"/>
<dbReference type="RefSeq" id="WP_103660059.1">
    <property type="nucleotide sequence ID" value="NZ_NXEJ01000011.1"/>
</dbReference>
<protein>
    <submittedName>
        <fullName evidence="1">Uncharacterized protein</fullName>
    </submittedName>
</protein>
<comment type="caution">
    <text evidence="1">The sequence shown here is derived from an EMBL/GenBank/DDBJ whole genome shotgun (WGS) entry which is preliminary data.</text>
</comment>
<reference evidence="1 2" key="1">
    <citation type="journal article" date="2018" name="Syst. Appl. Microbiol.">
        <title>Agrobacterium rosae sp. nov., isolated from galls on different agricultural crops.</title>
        <authorList>
            <person name="Kuzmanovic N."/>
            <person name="Pulawska J."/>
            <person name="Smalla K."/>
            <person name="Nesme X."/>
        </authorList>
    </citation>
    <scope>NUCLEOTIDE SEQUENCE [LARGE SCALE GENOMIC DNA]</scope>
    <source>
        <strain evidence="1 2">NCPPB 1650</strain>
    </source>
</reference>
<proteinExistence type="predicted"/>
<dbReference type="AlphaFoldDB" id="A0AAE5RTP0"/>
<evidence type="ECO:0000313" key="1">
    <source>
        <dbReference type="EMBL" id="POO49151.1"/>
    </source>
</evidence>
<sequence>MMQMVFSEQEYERVRAWLLSAFDASPAVFDEAEMLEKLRKNEWYLVTADRSACVLELCKYEDEWIANVLLLGGEKNNSLKEIMRCQITLCRFLKDQGFTKLVGQPRKEFHKLILKHGFEKKEEEFIKRL</sequence>
<evidence type="ECO:0000313" key="2">
    <source>
        <dbReference type="Proteomes" id="UP000237447"/>
    </source>
</evidence>
<dbReference type="Proteomes" id="UP000237447">
    <property type="component" value="Unassembled WGS sequence"/>
</dbReference>
<accession>A0AAE5RTP0</accession>
<dbReference type="EMBL" id="NXEJ01000011">
    <property type="protein sequence ID" value="POO49151.1"/>
    <property type="molecule type" value="Genomic_DNA"/>
</dbReference>